<feature type="transmembrane region" description="Helical" evidence="1">
    <location>
        <begin position="89"/>
        <end position="109"/>
    </location>
</feature>
<reference evidence="2 3" key="1">
    <citation type="journal article" date="2016" name="Sci. Rep.">
        <title>Complete genome sequence and transcriptomic analysis of a novel marine strain Bacillus weihaiensis reveals the mechanism of brown algae degradation.</title>
        <authorList>
            <person name="Zhu Y."/>
            <person name="Chen P."/>
            <person name="Bao Y."/>
            <person name="Men Y."/>
            <person name="Zeng Y."/>
            <person name="Yang J."/>
            <person name="Sun J."/>
            <person name="Sun Y."/>
        </authorList>
    </citation>
    <scope>NUCLEOTIDE SEQUENCE [LARGE SCALE GENOMIC DNA]</scope>
    <source>
        <strain evidence="2 3">Alg07</strain>
    </source>
</reference>
<accession>A0A1L3MM07</accession>
<dbReference type="AlphaFoldDB" id="A0A1L3MM07"/>
<dbReference type="Proteomes" id="UP000181936">
    <property type="component" value="Chromosome"/>
</dbReference>
<organism evidence="2 3">
    <name type="scientific">Bacillus weihaiensis</name>
    <dbReference type="NCBI Taxonomy" id="1547283"/>
    <lineage>
        <taxon>Bacteria</taxon>
        <taxon>Bacillati</taxon>
        <taxon>Bacillota</taxon>
        <taxon>Bacilli</taxon>
        <taxon>Bacillales</taxon>
        <taxon>Bacillaceae</taxon>
        <taxon>Bacillus</taxon>
    </lineage>
</organism>
<dbReference type="OrthoDB" id="875405at2"/>
<feature type="transmembrane region" description="Helical" evidence="1">
    <location>
        <begin position="209"/>
        <end position="229"/>
    </location>
</feature>
<keyword evidence="1" id="KW-0472">Membrane</keyword>
<keyword evidence="3" id="KW-1185">Reference proteome</keyword>
<keyword evidence="1" id="KW-0812">Transmembrane</keyword>
<sequence length="345" mass="39636">MKRLSILFVLLIVLMGGSYYTLRLENMTDWLTITITLAMITVGPTLIYFLILRPRSMPKLWVYLSLLACLWAAYLIIPSSQRGYLNTMLFWLLPIIEISVILIVVYGIVKGVRGYRSIQSDEKHNFLEVVEIALEPKLGRGFVLHAVLTELSVIYYSIFIWFKKPSINSNGIFTYHKNSQIKSIVILCSILIFVEGVLFHFLLQMWSEIIAWIFTVLNVYGLLYIIGLYNSVKFLPHVIGENYLIIRLGYQSGIKVEINNIESIQTAKASSITDKVSKDTYYSLLKIDSPQYEIILKEPALMKSSYGKTTYVNSVVFRADNPKELMESIKNIQMSDSNNRVEEHL</sequence>
<dbReference type="STRING" id="1547283.A9C19_00700"/>
<feature type="transmembrane region" description="Helical" evidence="1">
    <location>
        <begin position="60"/>
        <end position="77"/>
    </location>
</feature>
<evidence type="ECO:0000313" key="3">
    <source>
        <dbReference type="Proteomes" id="UP000181936"/>
    </source>
</evidence>
<proteinExistence type="predicted"/>
<dbReference type="KEGG" id="bwh:A9C19_00700"/>
<name>A0A1L3MM07_9BACI</name>
<feature type="transmembrane region" description="Helical" evidence="1">
    <location>
        <begin position="33"/>
        <end position="51"/>
    </location>
</feature>
<gene>
    <name evidence="2" type="ORF">A9C19_00700</name>
</gene>
<keyword evidence="1" id="KW-1133">Transmembrane helix</keyword>
<evidence type="ECO:0008006" key="4">
    <source>
        <dbReference type="Google" id="ProtNLM"/>
    </source>
</evidence>
<feature type="transmembrane region" description="Helical" evidence="1">
    <location>
        <begin position="142"/>
        <end position="161"/>
    </location>
</feature>
<evidence type="ECO:0000256" key="1">
    <source>
        <dbReference type="SAM" id="Phobius"/>
    </source>
</evidence>
<dbReference type="RefSeq" id="WP_072578174.1">
    <property type="nucleotide sequence ID" value="NZ_CP016020.1"/>
</dbReference>
<protein>
    <recommendedName>
        <fullName evidence="4">Beta-carotene 15,15'-monooxygenase</fullName>
    </recommendedName>
</protein>
<evidence type="ECO:0000313" key="2">
    <source>
        <dbReference type="EMBL" id="APH03390.1"/>
    </source>
</evidence>
<feature type="transmembrane region" description="Helical" evidence="1">
    <location>
        <begin position="181"/>
        <end position="202"/>
    </location>
</feature>
<dbReference type="EMBL" id="CP016020">
    <property type="protein sequence ID" value="APH03390.1"/>
    <property type="molecule type" value="Genomic_DNA"/>
</dbReference>